<dbReference type="EMBL" id="FONN01000015">
    <property type="protein sequence ID" value="SFF14952.1"/>
    <property type="molecule type" value="Genomic_DNA"/>
</dbReference>
<organism evidence="6 7">
    <name type="scientific">Paenibacillus algorifonticola</name>
    <dbReference type="NCBI Taxonomy" id="684063"/>
    <lineage>
        <taxon>Bacteria</taxon>
        <taxon>Bacillati</taxon>
        <taxon>Bacillota</taxon>
        <taxon>Bacilli</taxon>
        <taxon>Bacillales</taxon>
        <taxon>Paenibacillaceae</taxon>
        <taxon>Paenibacillus</taxon>
    </lineage>
</organism>
<dbReference type="InterPro" id="IPR009057">
    <property type="entry name" value="Homeodomain-like_sf"/>
</dbReference>
<keyword evidence="1" id="KW-0805">Transcription regulation</keyword>
<evidence type="ECO:0000313" key="7">
    <source>
        <dbReference type="Proteomes" id="UP000183410"/>
    </source>
</evidence>
<dbReference type="PRINTS" id="PR00455">
    <property type="entry name" value="HTHTETR"/>
</dbReference>
<dbReference type="InterPro" id="IPR001647">
    <property type="entry name" value="HTH_TetR"/>
</dbReference>
<keyword evidence="2 4" id="KW-0238">DNA-binding</keyword>
<evidence type="ECO:0000256" key="1">
    <source>
        <dbReference type="ARBA" id="ARBA00023015"/>
    </source>
</evidence>
<dbReference type="Gene3D" id="1.10.357.10">
    <property type="entry name" value="Tetracycline Repressor, domain 2"/>
    <property type="match status" value="1"/>
</dbReference>
<dbReference type="Gene3D" id="1.10.10.60">
    <property type="entry name" value="Homeodomain-like"/>
    <property type="match status" value="1"/>
</dbReference>
<dbReference type="Proteomes" id="UP000183410">
    <property type="component" value="Unassembled WGS sequence"/>
</dbReference>
<evidence type="ECO:0000259" key="5">
    <source>
        <dbReference type="PROSITE" id="PS50977"/>
    </source>
</evidence>
<evidence type="ECO:0000256" key="2">
    <source>
        <dbReference type="ARBA" id="ARBA00023125"/>
    </source>
</evidence>
<dbReference type="InterPro" id="IPR036271">
    <property type="entry name" value="Tet_transcr_reg_TetR-rel_C_sf"/>
</dbReference>
<dbReference type="PROSITE" id="PS50977">
    <property type="entry name" value="HTH_TETR_2"/>
    <property type="match status" value="1"/>
</dbReference>
<dbReference type="AlphaFoldDB" id="A0A1I2GBR2"/>
<dbReference type="OrthoDB" id="509229at2"/>
<dbReference type="InterPro" id="IPR050109">
    <property type="entry name" value="HTH-type_TetR-like_transc_reg"/>
</dbReference>
<evidence type="ECO:0000313" key="6">
    <source>
        <dbReference type="EMBL" id="SFF14952.1"/>
    </source>
</evidence>
<keyword evidence="3" id="KW-0804">Transcription</keyword>
<dbReference type="Pfam" id="PF00440">
    <property type="entry name" value="TetR_N"/>
    <property type="match status" value="1"/>
</dbReference>
<dbReference type="PANTHER" id="PTHR30055">
    <property type="entry name" value="HTH-TYPE TRANSCRIPTIONAL REGULATOR RUTR"/>
    <property type="match status" value="1"/>
</dbReference>
<dbReference type="SUPFAM" id="SSF48498">
    <property type="entry name" value="Tetracyclin repressor-like, C-terminal domain"/>
    <property type="match status" value="1"/>
</dbReference>
<dbReference type="RefSeq" id="WP_052736982.1">
    <property type="nucleotide sequence ID" value="NZ_FONN01000015.1"/>
</dbReference>
<reference evidence="7" key="1">
    <citation type="submission" date="2016-10" db="EMBL/GenBank/DDBJ databases">
        <authorList>
            <person name="Varghese N."/>
            <person name="Submissions S."/>
        </authorList>
    </citation>
    <scope>NUCLEOTIDE SEQUENCE [LARGE SCALE GENOMIC DNA]</scope>
    <source>
        <strain evidence="7">CGMCC 1.10223</strain>
    </source>
</reference>
<dbReference type="GO" id="GO:0003700">
    <property type="term" value="F:DNA-binding transcription factor activity"/>
    <property type="evidence" value="ECO:0007669"/>
    <property type="project" value="TreeGrafter"/>
</dbReference>
<name>A0A1I2GBR2_9BACL</name>
<sequence length="204" mass="23554">MKKDSIQVPASKATAERLKHAALTIFTEFGYEGTSMSDIAKAVQIKTPSIYAHFKSKEQLFLELCADVIAEEGIKFEEIMQQSQGKPVLERLREVYDFFTDFPHLTVGQWFLKRMMLMPPKHLQQQFRVDFLEHEQRVDAVVGALFLEGQQAGIFHQQNVEKMIAVFYTLLDGLLVANQIYEQSVFSSRKQTVWEMLVKDWTTA</sequence>
<dbReference type="PANTHER" id="PTHR30055:SF238">
    <property type="entry name" value="MYCOFACTOCIN BIOSYNTHESIS TRANSCRIPTIONAL REGULATOR MFTR-RELATED"/>
    <property type="match status" value="1"/>
</dbReference>
<dbReference type="GO" id="GO:0000976">
    <property type="term" value="F:transcription cis-regulatory region binding"/>
    <property type="evidence" value="ECO:0007669"/>
    <property type="project" value="TreeGrafter"/>
</dbReference>
<proteinExistence type="predicted"/>
<gene>
    <name evidence="6" type="ORF">SAMN04487969_115109</name>
</gene>
<evidence type="ECO:0000256" key="3">
    <source>
        <dbReference type="ARBA" id="ARBA00023163"/>
    </source>
</evidence>
<feature type="domain" description="HTH tetR-type" evidence="5">
    <location>
        <begin position="12"/>
        <end position="72"/>
    </location>
</feature>
<evidence type="ECO:0000256" key="4">
    <source>
        <dbReference type="PROSITE-ProRule" id="PRU00335"/>
    </source>
</evidence>
<dbReference type="SUPFAM" id="SSF46689">
    <property type="entry name" value="Homeodomain-like"/>
    <property type="match status" value="1"/>
</dbReference>
<accession>A0A1I2GBR2</accession>
<feature type="DNA-binding region" description="H-T-H motif" evidence="4">
    <location>
        <begin position="35"/>
        <end position="54"/>
    </location>
</feature>
<keyword evidence="7" id="KW-1185">Reference proteome</keyword>
<protein>
    <submittedName>
        <fullName evidence="6">Transcriptional regulator, TetR family</fullName>
    </submittedName>
</protein>